<keyword evidence="2" id="KW-1185">Reference proteome</keyword>
<sequence>MERVTTADKINHAQTSGCFEPQAPTSKVGLYLLQASNSHSAVLRKGVAFLLDHQPRLYDKHVLSSAARSVKMTLEKYPKTLVHADYSAMGSGRDSIGKVIIEKDSQVLEKVNASVHAFANIVLKRASPEILSPSASLKQLSVNKLTHAQAVDAKQFAMEPSIGHAVDRRLLAHEFIDFANAIKAHGDDAFSALVAAAEGKTNGLSAAHALSFLDAMTAESWRKGGSIEGVYNARLPIHPDSFSRLADAIRARSPIVK</sequence>
<reference evidence="1" key="1">
    <citation type="submission" date="2022-11" db="EMBL/GenBank/DDBJ databases">
        <title>Draft genome sequences of strains of Pseudomonas imrae sp. nov.</title>
        <authorList>
            <person name="Salva Serra F."/>
            <person name="Nimje P."/>
            <person name="Moore E.R.B."/>
            <person name="Marathe N.P."/>
        </authorList>
    </citation>
    <scope>NUCLEOTIDE SEQUENCE</scope>
    <source>
        <strain evidence="1">15FMM2</strain>
    </source>
</reference>
<evidence type="ECO:0000313" key="2">
    <source>
        <dbReference type="Proteomes" id="UP001637618"/>
    </source>
</evidence>
<name>A0ACC7PAQ6_9PSED</name>
<proteinExistence type="predicted"/>
<comment type="caution">
    <text evidence="1">The sequence shown here is derived from an EMBL/GenBank/DDBJ whole genome shotgun (WGS) entry which is preliminary data.</text>
</comment>
<gene>
    <name evidence="1" type="ORF">OOJ96_06700</name>
</gene>
<dbReference type="EMBL" id="JAPEQY010000004">
    <property type="protein sequence ID" value="MFO2477095.1"/>
    <property type="molecule type" value="Genomic_DNA"/>
</dbReference>
<evidence type="ECO:0000313" key="1">
    <source>
        <dbReference type="EMBL" id="MFO2477095.1"/>
    </source>
</evidence>
<dbReference type="Proteomes" id="UP001637618">
    <property type="component" value="Unassembled WGS sequence"/>
</dbReference>
<protein>
    <submittedName>
        <fullName evidence="1">Uncharacterized protein</fullName>
    </submittedName>
</protein>
<accession>A0ACC7PAQ6</accession>
<organism evidence="1 2">
    <name type="scientific">Pseudomonas imrae</name>
    <dbReference type="NCBI Taxonomy" id="2992837"/>
    <lineage>
        <taxon>Bacteria</taxon>
        <taxon>Pseudomonadati</taxon>
        <taxon>Pseudomonadota</taxon>
        <taxon>Gammaproteobacteria</taxon>
        <taxon>Pseudomonadales</taxon>
        <taxon>Pseudomonadaceae</taxon>
        <taxon>Pseudomonas</taxon>
    </lineage>
</organism>